<sequence>MIGEYMRLAPGDFGKATSDPAWAWDLVDEFLEADGDGGDPRLFDVDKAWHGLAFVLERAELPDAAIFGDDAVPGAGDWGYGPPSSLTSARVGELAAALSALDPREAVRAVPASAFATAGIYPKELWDDPGWAAYLSGHLERLTKFFCEAADASMGMLVWLD</sequence>
<dbReference type="InterPro" id="IPR015068">
    <property type="entry name" value="DUF1877"/>
</dbReference>
<name>A0A3N4YKP8_9MICO</name>
<dbReference type="Proteomes" id="UP000280501">
    <property type="component" value="Unassembled WGS sequence"/>
</dbReference>
<accession>A0A3N4YKP8</accession>
<dbReference type="Gene3D" id="3.40.1760.10">
    <property type="entry name" value="YfbM-like super family"/>
    <property type="match status" value="1"/>
</dbReference>
<evidence type="ECO:0000313" key="1">
    <source>
        <dbReference type="EMBL" id="RPF21303.1"/>
    </source>
</evidence>
<comment type="caution">
    <text evidence="1">The sequence shown here is derived from an EMBL/GenBank/DDBJ whole genome shotgun (WGS) entry which is preliminary data.</text>
</comment>
<gene>
    <name evidence="1" type="ORF">EDD34_1928</name>
</gene>
<dbReference type="Pfam" id="PF08974">
    <property type="entry name" value="DUF1877"/>
    <property type="match status" value="1"/>
</dbReference>
<evidence type="ECO:0000313" key="2">
    <source>
        <dbReference type="Proteomes" id="UP000280501"/>
    </source>
</evidence>
<reference evidence="1 2" key="1">
    <citation type="submission" date="2018-11" db="EMBL/GenBank/DDBJ databases">
        <title>Sequencing the genomes of 1000 actinobacteria strains.</title>
        <authorList>
            <person name="Klenk H.-P."/>
        </authorList>
    </citation>
    <scope>NUCLEOTIDE SEQUENCE [LARGE SCALE GENOMIC DNA]</scope>
    <source>
        <strain evidence="1 2">DSM 15700</strain>
    </source>
</reference>
<proteinExistence type="predicted"/>
<dbReference type="AlphaFoldDB" id="A0A3N4YKP8"/>
<keyword evidence="2" id="KW-1185">Reference proteome</keyword>
<protein>
    <submittedName>
        <fullName evidence="1">Uncharacterized protein DUF1877</fullName>
    </submittedName>
</protein>
<organism evidence="1 2">
    <name type="scientific">Myceligenerans xiligouense</name>
    <dbReference type="NCBI Taxonomy" id="253184"/>
    <lineage>
        <taxon>Bacteria</taxon>
        <taxon>Bacillati</taxon>
        <taxon>Actinomycetota</taxon>
        <taxon>Actinomycetes</taxon>
        <taxon>Micrococcales</taxon>
        <taxon>Promicromonosporaceae</taxon>
        <taxon>Myceligenerans</taxon>
    </lineage>
</organism>
<dbReference type="InterPro" id="IPR035944">
    <property type="entry name" value="YfbM-like_sf"/>
</dbReference>
<dbReference type="SUPFAM" id="SSF111069">
    <property type="entry name" value="Hypothetical protein yfbM"/>
    <property type="match status" value="1"/>
</dbReference>
<dbReference type="EMBL" id="RKQZ01000001">
    <property type="protein sequence ID" value="RPF21303.1"/>
    <property type="molecule type" value="Genomic_DNA"/>
</dbReference>